<feature type="domain" description="Rhamnogalacturonase A/B/Epimerase-like pectate lyase" evidence="4">
    <location>
        <begin position="588"/>
        <end position="657"/>
    </location>
</feature>
<evidence type="ECO:0000313" key="5">
    <source>
        <dbReference type="EMBL" id="KAH7303636.1"/>
    </source>
</evidence>
<dbReference type="OrthoDB" id="1046782at2759"/>
<organism evidence="5 6">
    <name type="scientific">Stachybotrys elegans</name>
    <dbReference type="NCBI Taxonomy" id="80388"/>
    <lineage>
        <taxon>Eukaryota</taxon>
        <taxon>Fungi</taxon>
        <taxon>Dikarya</taxon>
        <taxon>Ascomycota</taxon>
        <taxon>Pezizomycotina</taxon>
        <taxon>Sordariomycetes</taxon>
        <taxon>Hypocreomycetidae</taxon>
        <taxon>Hypocreales</taxon>
        <taxon>Stachybotryaceae</taxon>
        <taxon>Stachybotrys</taxon>
    </lineage>
</organism>
<accession>A0A8K0WJ69</accession>
<proteinExistence type="predicted"/>
<feature type="region of interest" description="Disordered" evidence="2">
    <location>
        <begin position="67"/>
        <end position="96"/>
    </location>
</feature>
<sequence length="1390" mass="151685">MLFRSSCAWLLAAALGASCTRLSGSAPTEVDMSPKDISAFIDDFVEEWRANNPSLDAAEVQRIMASAESAKKAMTGAESDKRDSAPPPPPLPVLPRRRAANSTLSEAKALIRQAQKEADARNRERFDNPRTNIYWSHLSPHAALRARAEDAATFVVNETVAAAAAIVAEAEHGHDAPKTYPPLPANILELQEKMIGTEDRHAGLGKRADSGFWMEDIAHQGRVPFGGSANDGYKVFRNVKDYGAVGDGRTDDTVAINRAMSDQGRCGGSANCGASTIKPAIIYFPSGTYLVSSPITAYYNTQMIGNANSRPIIKAAKSFIGLGVISSDEYTGGNGGAEQWYINQNNFLRQLRNFIVDVTEADMDNIAGVHWQVAQATSIQSVTFQQSPSRDKHHMGVFAENGSGGWMADLVFVNGHIGMQCGNQQFTSVNLVFTGCRTAIDMLWDWGWTWKNLLISSTEYGIKMSNEYRGGSLVLLDSILIGMSKGIYVKSPVGSTPSEKFSVTLDTVDFINVGTAVHHETAGVTLEGGTRFVDSWVLGKAYDEKNPRGTQHSGPLSAKHPTSGPLSLGGYYYVRNKPQMQNFAASDFANARSFDASGDGVSDDTFQLQLAITLSRAMGRPLYIPFGSYLITQTITIPPGSVIVGECWAQLVATGGFFGFMDYPQPMIRVGEPDDKGVVEIQDLLLTTKGPTPGVVLMEWNMAESSQGSAAMWDTHFRIGGAQGTGLTAKDCPKLTGSVNPKCIGGSMLLHMTDTSSGYLENVWAWVADHDFDSGPAQTQIDIYVARGILIESRGGPVWLYGTASEHCVLYQYLLYGAENVWMGNIQTESPYYLPKPKAPAPFTNQVGMWPGDPDFKECPDSEPNCSAAWGLMIIGSTNVHIHGAGLYNWFDDYTQGCLATQSCQKRVVRVESSGQIWLYNLYTIGTTEMLNLAGSAAITAKENLNTNEHPHTAIVNAWLVASTGEGSLLVPESGDEDDDFEELVLGDLLPPCPARYNTLDDIVNAQSNIPKHCLDKYLLYIQLEVMRKALSDYDSIVSNGYQEKFKVYKRSIDQQIPMVMTQYMRGAQKSGNFRCIEKRPMICCAKCSHGTCASKPESCDWSPDCQRGSFKDFPIDCPTNGQEGFQTILSGEELPNEITYTLTNSDGFYKSLLEQTGIVQDWVSFGDHLAYLGNGCQTQGADVLECIKNTGIYWHNFPTATAKVIDPADTIRKSYDNMKNLYDRAALASRFAEWDSYQAGYTDVLASVSVPAMVLSEAIETMRKVAAKGEEIIEQERKANILMFVNFLLMLIPIAGQVAGTMGAVVLRAALNLAGEAGAVAMTLYDLVDDPSNALFTIMGMFLGGVSRQPFRDAAQTFRGMKPGEIDSLPPRIKTDLDRIKTLQNVCVR</sequence>
<dbReference type="Pfam" id="PF12708">
    <property type="entry name" value="Pect-lyase_RHGA_epim"/>
    <property type="match status" value="2"/>
</dbReference>
<evidence type="ECO:0000256" key="3">
    <source>
        <dbReference type="SAM" id="SignalP"/>
    </source>
</evidence>
<dbReference type="InterPro" id="IPR024535">
    <property type="entry name" value="RHGA/B-epi-like_pectate_lyase"/>
</dbReference>
<dbReference type="InterPro" id="IPR039279">
    <property type="entry name" value="QRT3-like"/>
</dbReference>
<dbReference type="GO" id="GO:0004650">
    <property type="term" value="F:polygalacturonase activity"/>
    <property type="evidence" value="ECO:0007669"/>
    <property type="project" value="InterPro"/>
</dbReference>
<evidence type="ECO:0000256" key="1">
    <source>
        <dbReference type="SAM" id="Coils"/>
    </source>
</evidence>
<dbReference type="EMBL" id="JAGPNK010000030">
    <property type="protein sequence ID" value="KAH7303636.1"/>
    <property type="molecule type" value="Genomic_DNA"/>
</dbReference>
<feature type="domain" description="Rhamnogalacturonase A/B/Epimerase-like pectate lyase" evidence="4">
    <location>
        <begin position="236"/>
        <end position="462"/>
    </location>
</feature>
<feature type="signal peptide" evidence="3">
    <location>
        <begin position="1"/>
        <end position="25"/>
    </location>
</feature>
<feature type="coiled-coil region" evidence="1">
    <location>
        <begin position="97"/>
        <end position="124"/>
    </location>
</feature>
<name>A0A8K0WJ69_9HYPO</name>
<reference evidence="5" key="1">
    <citation type="journal article" date="2021" name="Nat. Commun.">
        <title>Genetic determinants of endophytism in the Arabidopsis root mycobiome.</title>
        <authorList>
            <person name="Mesny F."/>
            <person name="Miyauchi S."/>
            <person name="Thiergart T."/>
            <person name="Pickel B."/>
            <person name="Atanasova L."/>
            <person name="Karlsson M."/>
            <person name="Huettel B."/>
            <person name="Barry K.W."/>
            <person name="Haridas S."/>
            <person name="Chen C."/>
            <person name="Bauer D."/>
            <person name="Andreopoulos W."/>
            <person name="Pangilinan J."/>
            <person name="LaButti K."/>
            <person name="Riley R."/>
            <person name="Lipzen A."/>
            <person name="Clum A."/>
            <person name="Drula E."/>
            <person name="Henrissat B."/>
            <person name="Kohler A."/>
            <person name="Grigoriev I.V."/>
            <person name="Martin F.M."/>
            <person name="Hacquard S."/>
        </authorList>
    </citation>
    <scope>NUCLEOTIDE SEQUENCE</scope>
    <source>
        <strain evidence="5">MPI-CAGE-CH-0235</strain>
    </source>
</reference>
<dbReference type="PROSITE" id="PS51257">
    <property type="entry name" value="PROKAR_LIPOPROTEIN"/>
    <property type="match status" value="1"/>
</dbReference>
<dbReference type="InterPro" id="IPR012334">
    <property type="entry name" value="Pectin_lyas_fold"/>
</dbReference>
<keyword evidence="6" id="KW-1185">Reference proteome</keyword>
<dbReference type="CDD" id="cd23668">
    <property type="entry name" value="GH55_beta13glucanase-like"/>
    <property type="match status" value="1"/>
</dbReference>
<dbReference type="Proteomes" id="UP000813444">
    <property type="component" value="Unassembled WGS sequence"/>
</dbReference>
<dbReference type="InterPro" id="IPR011050">
    <property type="entry name" value="Pectin_lyase_fold/virulence"/>
</dbReference>
<keyword evidence="3" id="KW-0732">Signal</keyword>
<comment type="caution">
    <text evidence="5">The sequence shown here is derived from an EMBL/GenBank/DDBJ whole genome shotgun (WGS) entry which is preliminary data.</text>
</comment>
<dbReference type="SUPFAM" id="SSF51126">
    <property type="entry name" value="Pectin lyase-like"/>
    <property type="match status" value="2"/>
</dbReference>
<dbReference type="Gene3D" id="2.160.20.10">
    <property type="entry name" value="Single-stranded right-handed beta-helix, Pectin lyase-like"/>
    <property type="match status" value="2"/>
</dbReference>
<keyword evidence="1" id="KW-0175">Coiled coil</keyword>
<evidence type="ECO:0000256" key="2">
    <source>
        <dbReference type="SAM" id="MobiDB-lite"/>
    </source>
</evidence>
<gene>
    <name evidence="5" type="ORF">B0I35DRAFT_517215</name>
</gene>
<feature type="chain" id="PRO_5035457999" evidence="3">
    <location>
        <begin position="26"/>
        <end position="1390"/>
    </location>
</feature>
<evidence type="ECO:0000259" key="4">
    <source>
        <dbReference type="Pfam" id="PF12708"/>
    </source>
</evidence>
<evidence type="ECO:0000313" key="6">
    <source>
        <dbReference type="Proteomes" id="UP000813444"/>
    </source>
</evidence>
<dbReference type="PANTHER" id="PTHR33928:SF2">
    <property type="entry name" value="PECTATE LYASE SUPERFAMILY PROTEIN DOMAIN-CONTAINING PROTEIN-RELATED"/>
    <property type="match status" value="1"/>
</dbReference>
<protein>
    <submittedName>
        <fullName evidence="5">Exo-1,3-beta-D-glucanase</fullName>
    </submittedName>
</protein>
<dbReference type="PANTHER" id="PTHR33928">
    <property type="entry name" value="POLYGALACTURONASE QRT3"/>
    <property type="match status" value="1"/>
</dbReference>